<proteinExistence type="predicted"/>
<evidence type="ECO:0000259" key="1">
    <source>
        <dbReference type="PROSITE" id="PS50097"/>
    </source>
</evidence>
<sequence length="324" mass="37728">MFFDVSDKLDLIKCKIEWKIYDLKLRKEFLGEKHMTSKNFYNPKCPSVVWELRVYQYLNCASTYVSLIQTGLKESKVNLCAKYNIYAYDIVGKLVNICLPNSTTFGHKTETDKSNINLEKICHADGSILLYCEVEFVPHNIKCENNQIANNQIEERNLLRDLFLTRTLSDLVIKIGEEKINVHRCILAQNSCVFLTMFEQNNMIEAKNGELEILDSSPECFKAMIEYFYLGQINSSNLLENNIDELYALANKYEVYSLMYKCENIMASNIDQKNFAKRCSFSQLYYLISVENACVKYIAANRKKFLNSKEWMDFKAKITILLLV</sequence>
<dbReference type="Proteomes" id="UP000580250">
    <property type="component" value="Unassembled WGS sequence"/>
</dbReference>
<organism evidence="2 3">
    <name type="scientific">Meloidogyne enterolobii</name>
    <name type="common">Root-knot nematode worm</name>
    <name type="synonym">Meloidogyne mayaguensis</name>
    <dbReference type="NCBI Taxonomy" id="390850"/>
    <lineage>
        <taxon>Eukaryota</taxon>
        <taxon>Metazoa</taxon>
        <taxon>Ecdysozoa</taxon>
        <taxon>Nematoda</taxon>
        <taxon>Chromadorea</taxon>
        <taxon>Rhabditida</taxon>
        <taxon>Tylenchina</taxon>
        <taxon>Tylenchomorpha</taxon>
        <taxon>Tylenchoidea</taxon>
        <taxon>Meloidogynidae</taxon>
        <taxon>Meloidogyninae</taxon>
        <taxon>Meloidogyne</taxon>
    </lineage>
</organism>
<dbReference type="EMBL" id="CAJEWN010000791">
    <property type="protein sequence ID" value="CAD2190165.1"/>
    <property type="molecule type" value="Genomic_DNA"/>
</dbReference>
<dbReference type="InterPro" id="IPR000210">
    <property type="entry name" value="BTB/POZ_dom"/>
</dbReference>
<comment type="caution">
    <text evidence="2">The sequence shown here is derived from an EMBL/GenBank/DDBJ whole genome shotgun (WGS) entry which is preliminary data.</text>
</comment>
<dbReference type="AlphaFoldDB" id="A0A6V7WSY1"/>
<dbReference type="OrthoDB" id="6777468at2759"/>
<dbReference type="Gene3D" id="3.30.710.10">
    <property type="entry name" value="Potassium Channel Kv1.1, Chain A"/>
    <property type="match status" value="1"/>
</dbReference>
<evidence type="ECO:0000313" key="3">
    <source>
        <dbReference type="Proteomes" id="UP000580250"/>
    </source>
</evidence>
<accession>A0A6V7WSY1</accession>
<dbReference type="Pfam" id="PF00651">
    <property type="entry name" value="BTB"/>
    <property type="match status" value="1"/>
</dbReference>
<protein>
    <recommendedName>
        <fullName evidence="1">BTB domain-containing protein</fullName>
    </recommendedName>
</protein>
<evidence type="ECO:0000313" key="2">
    <source>
        <dbReference type="EMBL" id="CAD2190165.1"/>
    </source>
</evidence>
<gene>
    <name evidence="2" type="ORF">MENT_LOCUS42934</name>
</gene>
<dbReference type="PANTHER" id="PTHR24413">
    <property type="entry name" value="SPECKLE-TYPE POZ PROTEIN"/>
    <property type="match status" value="1"/>
</dbReference>
<feature type="domain" description="BTB" evidence="1">
    <location>
        <begin position="169"/>
        <end position="237"/>
    </location>
</feature>
<name>A0A6V7WSY1_MELEN</name>
<dbReference type="InterPro" id="IPR011333">
    <property type="entry name" value="SKP1/BTB/POZ_sf"/>
</dbReference>
<dbReference type="SUPFAM" id="SSF54695">
    <property type="entry name" value="POZ domain"/>
    <property type="match status" value="1"/>
</dbReference>
<dbReference type="PROSITE" id="PS50097">
    <property type="entry name" value="BTB"/>
    <property type="match status" value="1"/>
</dbReference>
<dbReference type="SMART" id="SM00225">
    <property type="entry name" value="BTB"/>
    <property type="match status" value="1"/>
</dbReference>
<reference evidence="2 3" key="1">
    <citation type="submission" date="2020-08" db="EMBL/GenBank/DDBJ databases">
        <authorList>
            <person name="Koutsovoulos G."/>
            <person name="Danchin GJ E."/>
        </authorList>
    </citation>
    <scope>NUCLEOTIDE SEQUENCE [LARGE SCALE GENOMIC DNA]</scope>
</reference>
<dbReference type="CDD" id="cd18186">
    <property type="entry name" value="BTB_POZ_ZBTB_KLHL-like"/>
    <property type="match status" value="1"/>
</dbReference>